<dbReference type="RefSeq" id="XP_053018597.1">
    <property type="nucleotide sequence ID" value="XM_053167374.1"/>
</dbReference>
<evidence type="ECO:0000313" key="2">
    <source>
        <dbReference type="EMBL" id="WAQ83042.1"/>
    </source>
</evidence>
<feature type="compositionally biased region" description="Polar residues" evidence="1">
    <location>
        <begin position="98"/>
        <end position="114"/>
    </location>
</feature>
<feature type="region of interest" description="Disordered" evidence="1">
    <location>
        <begin position="37"/>
        <end position="114"/>
    </location>
</feature>
<dbReference type="EMBL" id="CP110423">
    <property type="protein sequence ID" value="WAQ83042.1"/>
    <property type="molecule type" value="Genomic_DNA"/>
</dbReference>
<sequence>MEELAHRKHDYDPAGDQCFCSLWPTVLPLVVIPMPKLRSRKQTGKKPQSSPHGRAPSSLPPVPPENPSTAAPCAATNSPSSAPQHNTLLEHITLIKSPASTLSTGPNESSTNRH</sequence>
<name>A0ABY7CGH6_9BASI</name>
<protein>
    <submittedName>
        <fullName evidence="2">Uncharacterized protein</fullName>
    </submittedName>
</protein>
<dbReference type="Proteomes" id="UP001164743">
    <property type="component" value="Chromosome 3A"/>
</dbReference>
<keyword evidence="3" id="KW-1185">Reference proteome</keyword>
<dbReference type="GeneID" id="77808269"/>
<evidence type="ECO:0000256" key="1">
    <source>
        <dbReference type="SAM" id="MobiDB-lite"/>
    </source>
</evidence>
<gene>
    <name evidence="2" type="ORF">PtA15_3A408</name>
</gene>
<accession>A0ABY7CGH6</accession>
<organism evidence="2 3">
    <name type="scientific">Puccinia triticina</name>
    <dbReference type="NCBI Taxonomy" id="208348"/>
    <lineage>
        <taxon>Eukaryota</taxon>
        <taxon>Fungi</taxon>
        <taxon>Dikarya</taxon>
        <taxon>Basidiomycota</taxon>
        <taxon>Pucciniomycotina</taxon>
        <taxon>Pucciniomycetes</taxon>
        <taxon>Pucciniales</taxon>
        <taxon>Pucciniaceae</taxon>
        <taxon>Puccinia</taxon>
    </lineage>
</organism>
<feature type="compositionally biased region" description="Polar residues" evidence="1">
    <location>
        <begin position="75"/>
        <end position="87"/>
    </location>
</feature>
<proteinExistence type="predicted"/>
<reference evidence="2" key="1">
    <citation type="submission" date="2022-10" db="EMBL/GenBank/DDBJ databases">
        <title>Puccinia triticina Genome sequencing and assembly.</title>
        <authorList>
            <person name="Li C."/>
        </authorList>
    </citation>
    <scope>NUCLEOTIDE SEQUENCE</scope>
    <source>
        <strain evidence="2">Pt15</strain>
    </source>
</reference>
<evidence type="ECO:0000313" key="3">
    <source>
        <dbReference type="Proteomes" id="UP001164743"/>
    </source>
</evidence>